<protein>
    <submittedName>
        <fullName evidence="3">Uncharacterized protein</fullName>
    </submittedName>
</protein>
<keyword evidence="2" id="KW-0472">Membrane</keyword>
<organism evidence="3 4">
    <name type="scientific">Swingsia samuiensis</name>
    <dbReference type="NCBI Taxonomy" id="1293412"/>
    <lineage>
        <taxon>Bacteria</taxon>
        <taxon>Pseudomonadati</taxon>
        <taxon>Pseudomonadota</taxon>
        <taxon>Alphaproteobacteria</taxon>
        <taxon>Acetobacterales</taxon>
        <taxon>Acetobacteraceae</taxon>
        <taxon>Swingsia</taxon>
    </lineage>
</organism>
<feature type="transmembrane region" description="Helical" evidence="2">
    <location>
        <begin position="6"/>
        <end position="25"/>
    </location>
</feature>
<keyword evidence="2" id="KW-0812">Transmembrane</keyword>
<dbReference type="AlphaFoldDB" id="A0A4Y6UHS8"/>
<accession>A0A4Y6UHS8</accession>
<dbReference type="EMBL" id="CP038141">
    <property type="protein sequence ID" value="QDH17133.1"/>
    <property type="molecule type" value="Genomic_DNA"/>
</dbReference>
<feature type="coiled-coil region" evidence="1">
    <location>
        <begin position="37"/>
        <end position="64"/>
    </location>
</feature>
<reference evidence="3 4" key="1">
    <citation type="submission" date="2019-03" db="EMBL/GenBank/DDBJ databases">
        <title>The complete genome sequence of Swingsia samuiensis NBRC107927(T).</title>
        <authorList>
            <person name="Chua K.-O."/>
            <person name="Chan K.-G."/>
            <person name="See-Too W.-S."/>
        </authorList>
    </citation>
    <scope>NUCLEOTIDE SEQUENCE [LARGE SCALE GENOMIC DNA]</scope>
    <source>
        <strain evidence="3 4">AH83</strain>
    </source>
</reference>
<evidence type="ECO:0000256" key="1">
    <source>
        <dbReference type="SAM" id="Coils"/>
    </source>
</evidence>
<sequence>MEKIQIALEIFLSVILIITLFYGLTVRKALFFLKKDKRNFDAMIAKLENNLDNIHHNINNIKKTSNELEVKLLKSINEGFFLKEELEKIYKKSEKFMLNSNIISSEGNINLRKNTRLSNDDDDINRKKFSFVNQGKSQAEKQLIEALRRKKV</sequence>
<dbReference type="Proteomes" id="UP000316313">
    <property type="component" value="Chromosome"/>
</dbReference>
<keyword evidence="4" id="KW-1185">Reference proteome</keyword>
<evidence type="ECO:0000313" key="3">
    <source>
        <dbReference type="EMBL" id="QDH17133.1"/>
    </source>
</evidence>
<dbReference type="OrthoDB" id="7218767at2"/>
<dbReference type="RefSeq" id="WP_141460777.1">
    <property type="nucleotide sequence ID" value="NZ_CP038141.1"/>
</dbReference>
<evidence type="ECO:0000313" key="4">
    <source>
        <dbReference type="Proteomes" id="UP000316313"/>
    </source>
</evidence>
<proteinExistence type="predicted"/>
<keyword evidence="2" id="KW-1133">Transmembrane helix</keyword>
<name>A0A4Y6UHS8_9PROT</name>
<dbReference type="KEGG" id="ssam:E3D00_05815"/>
<evidence type="ECO:0000256" key="2">
    <source>
        <dbReference type="SAM" id="Phobius"/>
    </source>
</evidence>
<keyword evidence="1" id="KW-0175">Coiled coil</keyword>
<gene>
    <name evidence="3" type="ORF">E3D00_05815</name>
</gene>